<dbReference type="GO" id="GO:0005737">
    <property type="term" value="C:cytoplasm"/>
    <property type="evidence" value="ECO:0007669"/>
    <property type="project" value="UniProtKB-ARBA"/>
</dbReference>
<dbReference type="InterPro" id="IPR050168">
    <property type="entry name" value="AAA_ATPase_domain"/>
</dbReference>
<evidence type="ECO:0000259" key="8">
    <source>
        <dbReference type="SMART" id="SM01073"/>
    </source>
</evidence>
<feature type="domain" description="CDC48" evidence="7">
    <location>
        <begin position="110"/>
        <end position="175"/>
    </location>
</feature>
<dbReference type="InterPro" id="IPR009010">
    <property type="entry name" value="Asp_de-COase-like_dom_sf"/>
</dbReference>
<dbReference type="PANTHER" id="PTHR23077">
    <property type="entry name" value="AAA-FAMILY ATPASE"/>
    <property type="match status" value="1"/>
</dbReference>
<organism evidence="9 10">
    <name type="scientific">Candidatus Methylomirabilis limnetica</name>
    <dbReference type="NCBI Taxonomy" id="2033718"/>
    <lineage>
        <taxon>Bacteria</taxon>
        <taxon>Candidatus Methylomirabilota</taxon>
        <taxon>Candidatus Methylomirabilia</taxon>
        <taxon>Candidatus Methylomirabilales</taxon>
        <taxon>Candidatus Methylomirabilaceae</taxon>
        <taxon>Candidatus Methylomirabilis</taxon>
    </lineage>
</organism>
<evidence type="ECO:0000313" key="9">
    <source>
        <dbReference type="EMBL" id="PTL36253.1"/>
    </source>
</evidence>
<dbReference type="InterPro" id="IPR005938">
    <property type="entry name" value="AAA_ATPase_CDC48"/>
</dbReference>
<dbReference type="InterPro" id="IPR003959">
    <property type="entry name" value="ATPase_AAA_core"/>
</dbReference>
<feature type="domain" description="CDC48 N-terminal subdomain" evidence="8">
    <location>
        <begin position="10"/>
        <end position="94"/>
    </location>
</feature>
<dbReference type="FunFam" id="3.40.50.300:FF:000018">
    <property type="entry name" value="Cell division control 48"/>
    <property type="match status" value="1"/>
</dbReference>
<keyword evidence="2" id="KW-0677">Repeat</keyword>
<evidence type="ECO:0000259" key="6">
    <source>
        <dbReference type="SMART" id="SM00382"/>
    </source>
</evidence>
<dbReference type="Pfam" id="PF00004">
    <property type="entry name" value="AAA"/>
    <property type="match status" value="2"/>
</dbReference>
<dbReference type="OrthoDB" id="9809379at2"/>
<dbReference type="SMART" id="SM00382">
    <property type="entry name" value="AAA"/>
    <property type="match status" value="2"/>
</dbReference>
<dbReference type="RefSeq" id="WP_107561999.1">
    <property type="nucleotide sequence ID" value="NZ_NVQC01000017.1"/>
</dbReference>
<dbReference type="SMART" id="SM01073">
    <property type="entry name" value="CDC48_N"/>
    <property type="match status" value="1"/>
</dbReference>
<dbReference type="AlphaFoldDB" id="A0A2T4TYR7"/>
<evidence type="ECO:0000256" key="4">
    <source>
        <dbReference type="ARBA" id="ARBA00022840"/>
    </source>
</evidence>
<dbReference type="Gene3D" id="2.40.40.20">
    <property type="match status" value="1"/>
</dbReference>
<comment type="similarity">
    <text evidence="1">Belongs to the AAA ATPase family. CDC48 subfamily.</text>
</comment>
<dbReference type="SUPFAM" id="SSF54585">
    <property type="entry name" value="Cdc48 domain 2-like"/>
    <property type="match status" value="1"/>
</dbReference>
<dbReference type="SUPFAM" id="SSF52540">
    <property type="entry name" value="P-loop containing nucleoside triphosphate hydrolases"/>
    <property type="match status" value="2"/>
</dbReference>
<evidence type="ECO:0000256" key="1">
    <source>
        <dbReference type="ARBA" id="ARBA00009833"/>
    </source>
</evidence>
<dbReference type="InterPro" id="IPR003960">
    <property type="entry name" value="ATPase_AAA_CS"/>
</dbReference>
<dbReference type="SUPFAM" id="SSF50692">
    <property type="entry name" value="ADC-like"/>
    <property type="match status" value="1"/>
</dbReference>
<dbReference type="Pfam" id="PF02933">
    <property type="entry name" value="CDC48_2"/>
    <property type="match status" value="1"/>
</dbReference>
<dbReference type="CDD" id="cd19511">
    <property type="entry name" value="RecA-like_CDC48_r2-like"/>
    <property type="match status" value="1"/>
</dbReference>
<dbReference type="FunFam" id="2.40.40.20:FF:000007">
    <property type="entry name" value="AAA family ATPase"/>
    <property type="match status" value="1"/>
</dbReference>
<dbReference type="SMART" id="SM01072">
    <property type="entry name" value="CDC48_2"/>
    <property type="match status" value="1"/>
</dbReference>
<dbReference type="FunFam" id="3.40.50.300:FF:000012">
    <property type="entry name" value="Transitional endoplasmic reticulum ATPase"/>
    <property type="match status" value="1"/>
</dbReference>
<dbReference type="InterPro" id="IPR004201">
    <property type="entry name" value="Cdc48_dom2"/>
</dbReference>
<dbReference type="InterPro" id="IPR003338">
    <property type="entry name" value="CDC4_N-term_subdom"/>
</dbReference>
<dbReference type="InterPro" id="IPR041569">
    <property type="entry name" value="AAA_lid_3"/>
</dbReference>
<feature type="domain" description="AAA+ ATPase" evidence="6">
    <location>
        <begin position="489"/>
        <end position="626"/>
    </location>
</feature>
<keyword evidence="3 5" id="KW-0547">Nucleotide-binding</keyword>
<evidence type="ECO:0000256" key="5">
    <source>
        <dbReference type="RuleBase" id="RU003651"/>
    </source>
</evidence>
<gene>
    <name evidence="9" type="ORF">CLG94_06250</name>
</gene>
<dbReference type="FunFam" id="1.10.8.60:FF:000178">
    <property type="entry name" value="CDC48/VCP homolog, AAA superfamily"/>
    <property type="match status" value="1"/>
</dbReference>
<dbReference type="EMBL" id="NVQC01000017">
    <property type="protein sequence ID" value="PTL36253.1"/>
    <property type="molecule type" value="Genomic_DNA"/>
</dbReference>
<proteinExistence type="inferred from homology"/>
<dbReference type="Pfam" id="PF02359">
    <property type="entry name" value="CDC48_N"/>
    <property type="match status" value="1"/>
</dbReference>
<dbReference type="PANTHER" id="PTHR23077:SF171">
    <property type="entry name" value="NUCLEAR VALOSIN-CONTAINING PROTEIN-LIKE"/>
    <property type="match status" value="1"/>
</dbReference>
<dbReference type="Pfam" id="PF17862">
    <property type="entry name" value="AAA_lid_3"/>
    <property type="match status" value="2"/>
</dbReference>
<dbReference type="Gene3D" id="3.40.50.300">
    <property type="entry name" value="P-loop containing nucleotide triphosphate hydrolases"/>
    <property type="match status" value="2"/>
</dbReference>
<dbReference type="InterPro" id="IPR003593">
    <property type="entry name" value="AAA+_ATPase"/>
</dbReference>
<feature type="domain" description="AAA+ ATPase" evidence="6">
    <location>
        <begin position="216"/>
        <end position="352"/>
    </location>
</feature>
<evidence type="ECO:0000256" key="3">
    <source>
        <dbReference type="ARBA" id="ARBA00022741"/>
    </source>
</evidence>
<evidence type="ECO:0000259" key="7">
    <source>
        <dbReference type="SMART" id="SM01072"/>
    </source>
</evidence>
<dbReference type="InterPro" id="IPR027417">
    <property type="entry name" value="P-loop_NTPase"/>
</dbReference>
<dbReference type="FunFam" id="1.10.8.60:FF:000057">
    <property type="entry name" value="AAA family ATPase, CDC48 subfamily"/>
    <property type="match status" value="1"/>
</dbReference>
<evidence type="ECO:0000256" key="2">
    <source>
        <dbReference type="ARBA" id="ARBA00022737"/>
    </source>
</evidence>
<dbReference type="GO" id="GO:0016887">
    <property type="term" value="F:ATP hydrolysis activity"/>
    <property type="evidence" value="ECO:0007669"/>
    <property type="project" value="InterPro"/>
</dbReference>
<reference evidence="9 10" key="1">
    <citation type="submission" date="2017-09" db="EMBL/GenBank/DDBJ databases">
        <title>Bloom of a denitrifying methanotroph, Candidatus Methylomirabilis limnetica, in a deep stratified lake.</title>
        <authorList>
            <person name="Graf J.S."/>
            <person name="Marchant H.K."/>
            <person name="Tienken D."/>
            <person name="Hach P.F."/>
            <person name="Brand A."/>
            <person name="Schubert C.J."/>
            <person name="Kuypers M.M."/>
            <person name="Milucka J."/>
        </authorList>
    </citation>
    <scope>NUCLEOTIDE SEQUENCE [LARGE SCALE GENOMIC DNA]</scope>
    <source>
        <strain evidence="9 10">Zug</strain>
    </source>
</reference>
<protein>
    <submittedName>
        <fullName evidence="9">AAA family ATPase</fullName>
    </submittedName>
</protein>
<dbReference type="GO" id="GO:0005524">
    <property type="term" value="F:ATP binding"/>
    <property type="evidence" value="ECO:0007669"/>
    <property type="project" value="UniProtKB-KW"/>
</dbReference>
<dbReference type="Proteomes" id="UP000241436">
    <property type="component" value="Unassembled WGS sequence"/>
</dbReference>
<reference evidence="10" key="2">
    <citation type="journal article" date="2018" name="Environ. Microbiol.">
        <title>Bloom of a denitrifying methanotroph, 'Candidatus Methylomirabilis limnetica', in a deep stratified lake.</title>
        <authorList>
            <person name="Graf J.S."/>
            <person name="Mayr M.J."/>
            <person name="Marchant H.K."/>
            <person name="Tienken D."/>
            <person name="Hach P.F."/>
            <person name="Brand A."/>
            <person name="Schubert C.J."/>
            <person name="Kuypers M.M."/>
            <person name="Milucka J."/>
        </authorList>
    </citation>
    <scope>NUCLEOTIDE SEQUENCE [LARGE SCALE GENOMIC DNA]</scope>
    <source>
        <strain evidence="10">Zug</strain>
    </source>
</reference>
<dbReference type="Gene3D" id="1.10.8.60">
    <property type="match status" value="2"/>
</dbReference>
<keyword evidence="4 5" id="KW-0067">ATP-binding</keyword>
<keyword evidence="10" id="KW-1185">Reference proteome</keyword>
<sequence>MEERPPKTLTLRVAEALPKDVGRGLARLDPDDMKALGAEVGDIVQIQGKRQTVAKLLPAYVEARGKGIVQVDGLTRTNAQVGLAERVTVTKVSARPAARLTLSPLSPMRPTKGERDTRYLARLIEGLPMLSGDRIRATILGTTAQEFTVLETVPGGPVIVQAATLLRVRQPEGPVEASKVSYEDIGGLRREIQRVREMIELPLKYPEVFERLGIGAPKGVLLLGPPGCGKTLIARAVANETDARFFAVSGPEVIHKFYGESEAKLRKLFEEAERQAPSIIFLDEIDAIAPKRETVVGEVEKRVVAQLLALMDGLRGRGQVIIIGATNIPNALDPALRRPGRFDREITIGIPDKKGRLEILEIHSRGMPLAEDVNLEELSEITHGFVGADLEALCREAAMAALRALLPQIEFEVGAIPFEALMELRINRAHFLEALKEVEPSALREITIEVPSVRWEAIGGLEQIKKELQQTMEWPLKYAPLFKHAGAMPPKGILLYGRPGTGKTLLAKAAATESQANFISVKGPQLMSKWVGESEKGVREVFKRAKQAAPCLIFFDEIDAIAPMRGSGGDSHVTERVISQLLTELDGIEELRGVVVLAATNRLDMVDPALLRPGRFDLLIELPLPDEAARLEILRVHTRGKPLAPDVDLAALARQSEGRSGADIEAICRRATMFAIEEYLEAHPWESDPGFRNYALKMAHLEEALKALAKGGAR</sequence>
<accession>A0A2T4TYR7</accession>
<dbReference type="InterPro" id="IPR029067">
    <property type="entry name" value="CDC48_domain_2-like_sf"/>
</dbReference>
<name>A0A2T4TYR7_9BACT</name>
<comment type="caution">
    <text evidence="9">The sequence shown here is derived from an EMBL/GenBank/DDBJ whole genome shotgun (WGS) entry which is preliminary data.</text>
</comment>
<dbReference type="NCBIfam" id="TIGR01243">
    <property type="entry name" value="CDC48"/>
    <property type="match status" value="1"/>
</dbReference>
<evidence type="ECO:0000313" key="10">
    <source>
        <dbReference type="Proteomes" id="UP000241436"/>
    </source>
</evidence>
<dbReference type="PROSITE" id="PS00674">
    <property type="entry name" value="AAA"/>
    <property type="match status" value="2"/>
</dbReference>